<evidence type="ECO:0000313" key="1">
    <source>
        <dbReference type="EMBL" id="RVW29973.1"/>
    </source>
</evidence>
<organism evidence="1 2">
    <name type="scientific">Vitis vinifera</name>
    <name type="common">Grape</name>
    <dbReference type="NCBI Taxonomy" id="29760"/>
    <lineage>
        <taxon>Eukaryota</taxon>
        <taxon>Viridiplantae</taxon>
        <taxon>Streptophyta</taxon>
        <taxon>Embryophyta</taxon>
        <taxon>Tracheophyta</taxon>
        <taxon>Spermatophyta</taxon>
        <taxon>Magnoliopsida</taxon>
        <taxon>eudicotyledons</taxon>
        <taxon>Gunneridae</taxon>
        <taxon>Pentapetalae</taxon>
        <taxon>rosids</taxon>
        <taxon>Vitales</taxon>
        <taxon>Vitaceae</taxon>
        <taxon>Viteae</taxon>
        <taxon>Vitis</taxon>
    </lineage>
</organism>
<sequence length="219" mass="23840">MEGEVGWKSTKWMSSTMLSTVSESSSTSSSDGNKSKNIQITDSRLGKEGWGEETSHFLFINLEKSEMVLVGEVDNVENLACKIGCKHFSSERNSLWKKIIKGKFGEEEGGWRSREAQVASRCKVVLKPDAQGAPGAGFSEKLGLLSALCNPTSKKKEKKEIRDRGALMDCVAPCAPKRRLLEGASPAFKRGTGGWCHATAPFTTMFLVCSFKFKGGMGS</sequence>
<dbReference type="Proteomes" id="UP000288805">
    <property type="component" value="Unassembled WGS sequence"/>
</dbReference>
<evidence type="ECO:0000313" key="2">
    <source>
        <dbReference type="Proteomes" id="UP000288805"/>
    </source>
</evidence>
<proteinExistence type="predicted"/>
<gene>
    <name evidence="1" type="ORF">CK203_101379</name>
</gene>
<comment type="caution">
    <text evidence="1">The sequence shown here is derived from an EMBL/GenBank/DDBJ whole genome shotgun (WGS) entry which is preliminary data.</text>
</comment>
<dbReference type="EMBL" id="QGNW01001818">
    <property type="protein sequence ID" value="RVW29973.1"/>
    <property type="molecule type" value="Genomic_DNA"/>
</dbReference>
<protein>
    <submittedName>
        <fullName evidence="1">Uncharacterized protein</fullName>
    </submittedName>
</protein>
<dbReference type="AlphaFoldDB" id="A0A438D3E0"/>
<reference evidence="1 2" key="1">
    <citation type="journal article" date="2018" name="PLoS Genet.">
        <title>Population sequencing reveals clonal diversity and ancestral inbreeding in the grapevine cultivar Chardonnay.</title>
        <authorList>
            <person name="Roach M.J."/>
            <person name="Johnson D.L."/>
            <person name="Bohlmann J."/>
            <person name="van Vuuren H.J."/>
            <person name="Jones S.J."/>
            <person name="Pretorius I.S."/>
            <person name="Schmidt S.A."/>
            <person name="Borneman A.R."/>
        </authorList>
    </citation>
    <scope>NUCLEOTIDE SEQUENCE [LARGE SCALE GENOMIC DNA]</scope>
    <source>
        <strain evidence="2">cv. Chardonnay</strain>
        <tissue evidence="1">Leaf</tissue>
    </source>
</reference>
<accession>A0A438D3E0</accession>
<name>A0A438D3E0_VITVI</name>